<dbReference type="Proteomes" id="UP001438953">
    <property type="component" value="Unassembled WGS sequence"/>
</dbReference>
<dbReference type="EMBL" id="JAYWLC010000011">
    <property type="protein sequence ID" value="MER5172745.1"/>
    <property type="molecule type" value="Genomic_DNA"/>
</dbReference>
<dbReference type="PROSITE" id="PS51318">
    <property type="entry name" value="TAT"/>
    <property type="match status" value="1"/>
</dbReference>
<sequence length="362" mass="38477">METDMKRRHFLASLAAAATVPRLSWADAGSPAFLAAAKAPDGSYAIWGLAADGTQIFSQPLPGRGHAATAHPERPEAVAFARRPGVFALVIDCVTGGLVARLTPPEGRQFNGHGAFSGDGTRLYTSEVVAEGSEGRIGIWDVARGYQRVGEFASNGIGPHEILRLPGQEVLVVANGGIQTDPTDRTPLNIETMRPNLSYLSPEGEVLEVVELEPDLWKNSIRHLSVRSDGRVAFCMQWQGDLMEPVSLLGLHDRGRKAVLAEPLPGEEFAMKGYAGSVAFGRAGREVAITSPRGGMVQAYSAEGEALWSVRRADVCGLGVCAQGGFTATDGAGLVSQITRDGITPFKRSDVAWDNHLIPIGV</sequence>
<dbReference type="InterPro" id="IPR008311">
    <property type="entry name" value="UCP028101"/>
</dbReference>
<gene>
    <name evidence="1" type="ORF">VSX56_13270</name>
</gene>
<name>A0ABV1SJ20_9RHOB</name>
<reference evidence="1 2" key="2">
    <citation type="submission" date="2024-06" db="EMBL/GenBank/DDBJ databases">
        <title>Thioclava kandeliae sp. nov. from a rhizosphere soil sample of Kandelia candel in a mangrove.</title>
        <authorList>
            <person name="Mu T."/>
        </authorList>
    </citation>
    <scope>NUCLEOTIDE SEQUENCE [LARGE SCALE GENOMIC DNA]</scope>
    <source>
        <strain evidence="1 2">CPCC 100088</strain>
    </source>
</reference>
<comment type="caution">
    <text evidence="1">The sequence shown here is derived from an EMBL/GenBank/DDBJ whole genome shotgun (WGS) entry which is preliminary data.</text>
</comment>
<dbReference type="SUPFAM" id="SSF50969">
    <property type="entry name" value="YVTN repeat-like/Quinoprotein amine dehydrogenase"/>
    <property type="match status" value="1"/>
</dbReference>
<keyword evidence="2" id="KW-1185">Reference proteome</keyword>
<accession>A0ABV1SJ20</accession>
<reference evidence="1 2" key="1">
    <citation type="submission" date="2024-01" db="EMBL/GenBank/DDBJ databases">
        <authorList>
            <person name="Deng Y."/>
            <person name="Su J."/>
        </authorList>
    </citation>
    <scope>NUCLEOTIDE SEQUENCE [LARGE SCALE GENOMIC DNA]</scope>
    <source>
        <strain evidence="1 2">CPCC 100088</strain>
    </source>
</reference>
<evidence type="ECO:0000313" key="2">
    <source>
        <dbReference type="Proteomes" id="UP001438953"/>
    </source>
</evidence>
<dbReference type="Gene3D" id="2.130.10.10">
    <property type="entry name" value="YVTN repeat-like/Quinoprotein amine dehydrogenase"/>
    <property type="match status" value="1"/>
</dbReference>
<protein>
    <submittedName>
        <fullName evidence="1">DUF1513 domain-containing protein</fullName>
    </submittedName>
</protein>
<proteinExistence type="predicted"/>
<dbReference type="InterPro" id="IPR006311">
    <property type="entry name" value="TAT_signal"/>
</dbReference>
<evidence type="ECO:0000313" key="1">
    <source>
        <dbReference type="EMBL" id="MER5172745.1"/>
    </source>
</evidence>
<dbReference type="PIRSF" id="PIRSF028101">
    <property type="entry name" value="UCP028101"/>
    <property type="match status" value="1"/>
</dbReference>
<dbReference type="Pfam" id="PF07433">
    <property type="entry name" value="DUF1513"/>
    <property type="match status" value="1"/>
</dbReference>
<dbReference type="InterPro" id="IPR011044">
    <property type="entry name" value="Quino_amine_DH_bsu"/>
</dbReference>
<dbReference type="InterPro" id="IPR015943">
    <property type="entry name" value="WD40/YVTN_repeat-like_dom_sf"/>
</dbReference>
<organism evidence="1 2">
    <name type="scientific">Thioclava kandeliae</name>
    <dbReference type="NCBI Taxonomy" id="3070818"/>
    <lineage>
        <taxon>Bacteria</taxon>
        <taxon>Pseudomonadati</taxon>
        <taxon>Pseudomonadota</taxon>
        <taxon>Alphaproteobacteria</taxon>
        <taxon>Rhodobacterales</taxon>
        <taxon>Paracoccaceae</taxon>
        <taxon>Thioclava</taxon>
    </lineage>
</organism>